<gene>
    <name evidence="1" type="ORF">V0288_13720</name>
</gene>
<dbReference type="AlphaFoldDB" id="A0AAW9QK67"/>
<sequence>MYILDTHHLGLIQRDGQEGKRLPGNGESLLSLHFPTHNTGYW</sequence>
<name>A0AAW9QK67_9CHRO</name>
<accession>A0AAW9QK67</accession>
<organism evidence="1 2">
    <name type="scientific">Pannus brasiliensis CCIBt3594</name>
    <dbReference type="NCBI Taxonomy" id="1427578"/>
    <lineage>
        <taxon>Bacteria</taxon>
        <taxon>Bacillati</taxon>
        <taxon>Cyanobacteriota</taxon>
        <taxon>Cyanophyceae</taxon>
        <taxon>Oscillatoriophycideae</taxon>
        <taxon>Chroococcales</taxon>
        <taxon>Microcystaceae</taxon>
        <taxon>Pannus</taxon>
    </lineage>
</organism>
<evidence type="ECO:0000313" key="2">
    <source>
        <dbReference type="Proteomes" id="UP001328733"/>
    </source>
</evidence>
<comment type="caution">
    <text evidence="1">The sequence shown here is derived from an EMBL/GenBank/DDBJ whole genome shotgun (WGS) entry which is preliminary data.</text>
</comment>
<dbReference type="Proteomes" id="UP001328733">
    <property type="component" value="Unassembled WGS sequence"/>
</dbReference>
<reference evidence="1 2" key="1">
    <citation type="submission" date="2024-01" db="EMBL/GenBank/DDBJ databases">
        <title>Genomic insights into the taxonomy and metabolism of the cyanobacterium Pannus brasiliensis CCIBt3594.</title>
        <authorList>
            <person name="Machado M."/>
            <person name="Botero N.B."/>
            <person name="Andreote A.P.D."/>
            <person name="Feitosa A.M.T."/>
            <person name="Popin R."/>
            <person name="Sivonen K."/>
            <person name="Fiore M.F."/>
        </authorList>
    </citation>
    <scope>NUCLEOTIDE SEQUENCE [LARGE SCALE GENOMIC DNA]</scope>
    <source>
        <strain evidence="1 2">CCIBt3594</strain>
    </source>
</reference>
<proteinExistence type="predicted"/>
<evidence type="ECO:0000313" key="1">
    <source>
        <dbReference type="EMBL" id="MEG3438182.1"/>
    </source>
</evidence>
<dbReference type="RefSeq" id="WP_332865663.1">
    <property type="nucleotide sequence ID" value="NZ_JBAFSM010000024.1"/>
</dbReference>
<keyword evidence="2" id="KW-1185">Reference proteome</keyword>
<protein>
    <submittedName>
        <fullName evidence="1">Uncharacterized protein</fullName>
    </submittedName>
</protein>
<dbReference type="EMBL" id="JBAFSM010000024">
    <property type="protein sequence ID" value="MEG3438182.1"/>
    <property type="molecule type" value="Genomic_DNA"/>
</dbReference>